<dbReference type="EMBL" id="LT670818">
    <property type="protein sequence ID" value="SHG06500.1"/>
    <property type="molecule type" value="Genomic_DNA"/>
</dbReference>
<evidence type="ECO:0000313" key="2">
    <source>
        <dbReference type="EMBL" id="SHG06500.1"/>
    </source>
</evidence>
<reference evidence="2 3" key="1">
    <citation type="submission" date="2016-11" db="EMBL/GenBank/DDBJ databases">
        <authorList>
            <person name="Jaros S."/>
            <person name="Januszkiewicz K."/>
            <person name="Wedrychowicz H."/>
        </authorList>
    </citation>
    <scope>NUCLEOTIDE SEQUENCE [LARGE SCALE GENOMIC DNA]</scope>
    <source>
        <strain evidence="2 3">GAS242</strain>
    </source>
</reference>
<dbReference type="Proteomes" id="UP000190675">
    <property type="component" value="Chromosome I"/>
</dbReference>
<sequence length="78" mass="8577">MKRTFLTVLAFIGVLAFLVLFIADREMQSGIDRLSRYRFSPRPALDAGEGLQLVSRPTRSGLPPKAGDAALEQQASEQ</sequence>
<dbReference type="RefSeq" id="WP_079564280.1">
    <property type="nucleotide sequence ID" value="NZ_LT670818.1"/>
</dbReference>
<evidence type="ECO:0000256" key="1">
    <source>
        <dbReference type="SAM" id="MobiDB-lite"/>
    </source>
</evidence>
<feature type="region of interest" description="Disordered" evidence="1">
    <location>
        <begin position="49"/>
        <end position="78"/>
    </location>
</feature>
<accession>A0A1M5GRV7</accession>
<dbReference type="AlphaFoldDB" id="A0A1M5GRV7"/>
<protein>
    <submittedName>
        <fullName evidence="2">Uncharacterized protein</fullName>
    </submittedName>
</protein>
<organism evidence="2 3">
    <name type="scientific">Bradyrhizobium erythrophlei</name>
    <dbReference type="NCBI Taxonomy" id="1437360"/>
    <lineage>
        <taxon>Bacteria</taxon>
        <taxon>Pseudomonadati</taxon>
        <taxon>Pseudomonadota</taxon>
        <taxon>Alphaproteobacteria</taxon>
        <taxon>Hyphomicrobiales</taxon>
        <taxon>Nitrobacteraceae</taxon>
        <taxon>Bradyrhizobium</taxon>
    </lineage>
</organism>
<gene>
    <name evidence="2" type="ORF">SAMN05444169_0342</name>
</gene>
<name>A0A1M5GRV7_9BRAD</name>
<evidence type="ECO:0000313" key="3">
    <source>
        <dbReference type="Proteomes" id="UP000190675"/>
    </source>
</evidence>
<proteinExistence type="predicted"/>